<name>A0AAV2TIP3_CALDB</name>
<proteinExistence type="inferred from homology"/>
<feature type="region of interest" description="Disordered" evidence="3">
    <location>
        <begin position="411"/>
        <end position="466"/>
    </location>
</feature>
<evidence type="ECO:0008006" key="6">
    <source>
        <dbReference type="Google" id="ProtNLM"/>
    </source>
</evidence>
<feature type="region of interest" description="Disordered" evidence="3">
    <location>
        <begin position="539"/>
        <end position="560"/>
    </location>
</feature>
<feature type="compositionally biased region" description="Basic and acidic residues" evidence="3">
    <location>
        <begin position="426"/>
        <end position="463"/>
    </location>
</feature>
<gene>
    <name evidence="4" type="ORF">CDAUBV1_LOCUS11320</name>
</gene>
<feature type="region of interest" description="Disordered" evidence="3">
    <location>
        <begin position="356"/>
        <end position="382"/>
    </location>
</feature>
<dbReference type="InterPro" id="IPR007998">
    <property type="entry name" value="DUF719"/>
</dbReference>
<feature type="compositionally biased region" description="Basic and acidic residues" evidence="3">
    <location>
        <begin position="363"/>
        <end position="382"/>
    </location>
</feature>
<dbReference type="EMBL" id="CAXLJL010000378">
    <property type="protein sequence ID" value="CAL5137045.1"/>
    <property type="molecule type" value="Genomic_DNA"/>
</dbReference>
<dbReference type="PANTHER" id="PTHR12842:SF6">
    <property type="entry name" value="FI01459P"/>
    <property type="match status" value="1"/>
</dbReference>
<dbReference type="Pfam" id="PF05334">
    <property type="entry name" value="DUF719"/>
    <property type="match status" value="1"/>
</dbReference>
<dbReference type="AlphaFoldDB" id="A0AAV2TIP3"/>
<feature type="compositionally biased region" description="Basic residues" evidence="3">
    <location>
        <begin position="113"/>
        <end position="122"/>
    </location>
</feature>
<evidence type="ECO:0000313" key="4">
    <source>
        <dbReference type="EMBL" id="CAL5137045.1"/>
    </source>
</evidence>
<evidence type="ECO:0000256" key="2">
    <source>
        <dbReference type="ARBA" id="ARBA00022553"/>
    </source>
</evidence>
<evidence type="ECO:0000313" key="5">
    <source>
        <dbReference type="Proteomes" id="UP001497525"/>
    </source>
</evidence>
<dbReference type="PANTHER" id="PTHR12842">
    <property type="entry name" value="FI01459P"/>
    <property type="match status" value="1"/>
</dbReference>
<keyword evidence="2" id="KW-0597">Phosphoprotein</keyword>
<dbReference type="Proteomes" id="UP001497525">
    <property type="component" value="Unassembled WGS sequence"/>
</dbReference>
<comment type="similarity">
    <text evidence="1">Belongs to the FAM114 family.</text>
</comment>
<feature type="region of interest" description="Disordered" evidence="3">
    <location>
        <begin position="67"/>
        <end position="185"/>
    </location>
</feature>
<reference evidence="4" key="1">
    <citation type="submission" date="2024-06" db="EMBL/GenBank/DDBJ databases">
        <authorList>
            <person name="Liu X."/>
            <person name="Lenzi L."/>
            <person name="Haldenby T S."/>
            <person name="Uol C."/>
        </authorList>
    </citation>
    <scope>NUCLEOTIDE SEQUENCE</scope>
</reference>
<protein>
    <recommendedName>
        <fullName evidence="6">Protein FAM114A2</fullName>
    </recommendedName>
</protein>
<accession>A0AAV2TIP3</accession>
<sequence>MCDDDDDSDVFASADEGLDILPAEKDIVKPVQKADEKSEIKAYSVSSGNAVCSFVSPKVELSSRTNLDHELESNSDSKPAAVEPSNQPERGDVTVDGTNSGTVKVKNAGVTKDKKKKCKKKTRNEPSQKCRDSHENEAKSTQEATPAFTAPDTGEAGGKKSLKHPPPSSQKPQSQDGTKELRETVANIQSTASACTKAVALTSEAPTEVGSSACVPDSGSAKSPPISVDVPENFNAASVASNTLVDVEHTVTAPGIRGQVDTKLFPHDVTEQADSTRSDTDVVKGKSLNEISPGVLETQSPVLSGDDISREANMTEIDRQVDDKSWNENVWSLTASNLVHGVEGGLNAIADVLTQAINPPSPDQERDREERRTRRVVEEKAEREAISEAWSNVWNNTWGSNGDWEVEEIDEDELKDGGTEPCSRASDSKEDRRTAGAFRDELKKSDSEKGLNTKLPGDSDLKSPDQSSFWGWSGVSSFAQQLTSSGLSLVQEGVNVLEKLGKKTMSVIEENDPGFEYTKKFLRPPGLSDRPNLSKIIREAQEREKQSSTGTQDRKEPDRGNFTSQLEVNRALVHLEALELVSEQAESQLHIRLDTMEGGKLSLHEGPLESIWNALQFDTNKDDEEEGERKFPDADTLTLLKWNEDVELSGVHPSSLSKEDKQLWFVFQSSVHKVRSIYSGDKLLQTFSHVLDAVNELNDSVDSQELFFLAIGALAETTSGHLEYLHKFSECLLVHTQESDADFVHLALLAAITFRASVELQSAVCAKYISLVKSAHKPPADQPDKPKRVLTTSVSQLVANLLLECANAQSYMENAARLLIPVFQLAYVSSILVQSKKR</sequence>
<comment type="caution">
    <text evidence="4">The sequence shown here is derived from an EMBL/GenBank/DDBJ whole genome shotgun (WGS) entry which is preliminary data.</text>
</comment>
<feature type="region of interest" description="Disordered" evidence="3">
    <location>
        <begin position="203"/>
        <end position="227"/>
    </location>
</feature>
<evidence type="ECO:0000256" key="1">
    <source>
        <dbReference type="ARBA" id="ARBA00006903"/>
    </source>
</evidence>
<feature type="compositionally biased region" description="Basic and acidic residues" evidence="3">
    <location>
        <begin position="539"/>
        <end position="559"/>
    </location>
</feature>
<feature type="compositionally biased region" description="Basic and acidic residues" evidence="3">
    <location>
        <begin position="123"/>
        <end position="140"/>
    </location>
</feature>
<evidence type="ECO:0000256" key="3">
    <source>
        <dbReference type="SAM" id="MobiDB-lite"/>
    </source>
</evidence>
<organism evidence="4 5">
    <name type="scientific">Calicophoron daubneyi</name>
    <name type="common">Rumen fluke</name>
    <name type="synonym">Paramphistomum daubneyi</name>
    <dbReference type="NCBI Taxonomy" id="300641"/>
    <lineage>
        <taxon>Eukaryota</taxon>
        <taxon>Metazoa</taxon>
        <taxon>Spiralia</taxon>
        <taxon>Lophotrochozoa</taxon>
        <taxon>Platyhelminthes</taxon>
        <taxon>Trematoda</taxon>
        <taxon>Digenea</taxon>
        <taxon>Plagiorchiida</taxon>
        <taxon>Pronocephalata</taxon>
        <taxon>Paramphistomoidea</taxon>
        <taxon>Paramphistomidae</taxon>
        <taxon>Calicophoron</taxon>
    </lineage>
</organism>